<dbReference type="InterPro" id="IPR032675">
    <property type="entry name" value="LRR_dom_sf"/>
</dbReference>
<dbReference type="Proteomes" id="UP000193648">
    <property type="component" value="Unassembled WGS sequence"/>
</dbReference>
<dbReference type="EMBL" id="MCFF01000001">
    <property type="protein sequence ID" value="ORZ28946.1"/>
    <property type="molecule type" value="Genomic_DNA"/>
</dbReference>
<gene>
    <name evidence="1" type="ORF">BCR41DRAFT_344328</name>
</gene>
<dbReference type="SUPFAM" id="SSF52047">
    <property type="entry name" value="RNI-like"/>
    <property type="match status" value="1"/>
</dbReference>
<sequence>MLVISIFDISLILDMISNNLTTEDIFTCCRVSKTWAVLFTPYQWRSLKIDIPSPRLLHSSEAKLISSHAHLIRHLDISSLRILSALLFNPVPAPLTFFSEDNTYKTACTGLRSLVCSIDSLDGEDMYSTNRFNKSKALLELIRLNPRLQRLHINICHWRVPKYVAQVFSLLSTSSLTNLCVSTPSIFSEKVYRVILRSCPETLKYLSVHTTFASSLRHSVDEGDDEDDADGPTANLPLLPHGQQRLFSGLQELHLTGLMGIECATTIFFPLLRRCSSLSVLAVPEINSALMMTLGAILREYCPLLSTLIVYWENLFPTDLAALIKEAFPVVPPFSCRLKSLTIGGWAQGAEPFNPFDEGDIMFDALPAILDHCGPSLECLRLLDGLALSWTDFGRILTSCSTLKELSYVPPINGRYLSFAKGRSSGPLEGLASGPQWCFKDIKVLHLHVFDYLIVKQEAPIVAKNDSGVGLDSTAQEAREDTLKIINLSHDHEINSLNLVSSRSVQVWIGLLFKRLGQLVKLRELILGWESPCMPAKQTLFSWGFKEGLQHLTGLKDLEVLHLWESSIIYTPEQAARLPRSKRQESNRFWGQRERQWMKQHWPRLREYSEIPVIQTGPERF</sequence>
<dbReference type="InParanoid" id="A0A1Y2H329"/>
<comment type="caution">
    <text evidence="1">The sequence shown here is derived from an EMBL/GenBank/DDBJ whole genome shotgun (WGS) entry which is preliminary data.</text>
</comment>
<name>A0A1Y2H329_9FUNG</name>
<evidence type="ECO:0000313" key="1">
    <source>
        <dbReference type="EMBL" id="ORZ28946.1"/>
    </source>
</evidence>
<protein>
    <recommendedName>
        <fullName evidence="3">F-box domain-containing protein</fullName>
    </recommendedName>
</protein>
<accession>A0A1Y2H329</accession>
<dbReference type="Gene3D" id="3.80.10.10">
    <property type="entry name" value="Ribonuclease Inhibitor"/>
    <property type="match status" value="1"/>
</dbReference>
<proteinExistence type="predicted"/>
<dbReference type="RefSeq" id="XP_021886619.1">
    <property type="nucleotide sequence ID" value="XM_022022481.1"/>
</dbReference>
<keyword evidence="2" id="KW-1185">Reference proteome</keyword>
<dbReference type="OrthoDB" id="2437929at2759"/>
<dbReference type="GeneID" id="33564325"/>
<reference evidence="1 2" key="1">
    <citation type="submission" date="2016-07" db="EMBL/GenBank/DDBJ databases">
        <title>Pervasive Adenine N6-methylation of Active Genes in Fungi.</title>
        <authorList>
            <consortium name="DOE Joint Genome Institute"/>
            <person name="Mondo S.J."/>
            <person name="Dannebaum R.O."/>
            <person name="Kuo R.C."/>
            <person name="Labutti K."/>
            <person name="Haridas S."/>
            <person name="Kuo A."/>
            <person name="Salamov A."/>
            <person name="Ahrendt S.R."/>
            <person name="Lipzen A."/>
            <person name="Sullivan W."/>
            <person name="Andreopoulos W.B."/>
            <person name="Clum A."/>
            <person name="Lindquist E."/>
            <person name="Daum C."/>
            <person name="Ramamoorthy G.K."/>
            <person name="Gryganskyi A."/>
            <person name="Culley D."/>
            <person name="Magnuson J.K."/>
            <person name="James T.Y."/>
            <person name="O'Malley M.A."/>
            <person name="Stajich J.E."/>
            <person name="Spatafora J.W."/>
            <person name="Visel A."/>
            <person name="Grigoriev I.V."/>
        </authorList>
    </citation>
    <scope>NUCLEOTIDE SEQUENCE [LARGE SCALE GENOMIC DNA]</scope>
    <source>
        <strain evidence="1 2">NRRL 3116</strain>
    </source>
</reference>
<organism evidence="1 2">
    <name type="scientific">Lobosporangium transversale</name>
    <dbReference type="NCBI Taxonomy" id="64571"/>
    <lineage>
        <taxon>Eukaryota</taxon>
        <taxon>Fungi</taxon>
        <taxon>Fungi incertae sedis</taxon>
        <taxon>Mucoromycota</taxon>
        <taxon>Mortierellomycotina</taxon>
        <taxon>Mortierellomycetes</taxon>
        <taxon>Mortierellales</taxon>
        <taxon>Mortierellaceae</taxon>
        <taxon>Lobosporangium</taxon>
    </lineage>
</organism>
<evidence type="ECO:0008006" key="3">
    <source>
        <dbReference type="Google" id="ProtNLM"/>
    </source>
</evidence>
<evidence type="ECO:0000313" key="2">
    <source>
        <dbReference type="Proteomes" id="UP000193648"/>
    </source>
</evidence>
<dbReference type="AlphaFoldDB" id="A0A1Y2H329"/>